<dbReference type="GO" id="GO:0003824">
    <property type="term" value="F:catalytic activity"/>
    <property type="evidence" value="ECO:0007669"/>
    <property type="project" value="InterPro"/>
</dbReference>
<dbReference type="SUPFAM" id="SSF56219">
    <property type="entry name" value="DNase I-like"/>
    <property type="match status" value="1"/>
</dbReference>
<dbReference type="OrthoDB" id="416437at2759"/>
<reference evidence="2 3" key="1">
    <citation type="submission" date="2020-06" db="EMBL/GenBank/DDBJ databases">
        <authorList>
            <person name="Li R."/>
            <person name="Bekaert M."/>
        </authorList>
    </citation>
    <scope>NUCLEOTIDE SEQUENCE [LARGE SCALE GENOMIC DNA]</scope>
    <source>
        <strain evidence="3">wild</strain>
    </source>
</reference>
<dbReference type="EMBL" id="CACVKT020001913">
    <property type="protein sequence ID" value="CAC5373552.1"/>
    <property type="molecule type" value="Genomic_DNA"/>
</dbReference>
<gene>
    <name evidence="2" type="ORF">MCOR_11275</name>
</gene>
<dbReference type="PANTHER" id="PTHR47642">
    <property type="entry name" value="ATP-DEPENDENT DNA HELICASE"/>
    <property type="match status" value="1"/>
</dbReference>
<dbReference type="InterPro" id="IPR005135">
    <property type="entry name" value="Endo/exonuclease/phosphatase"/>
</dbReference>
<protein>
    <recommendedName>
        <fullName evidence="1">Endonuclease/exonuclease/phosphatase domain-containing protein</fullName>
    </recommendedName>
</protein>
<dbReference type="InterPro" id="IPR036691">
    <property type="entry name" value="Endo/exonu/phosph_ase_sf"/>
</dbReference>
<dbReference type="Pfam" id="PF14529">
    <property type="entry name" value="Exo_endo_phos_2"/>
    <property type="match status" value="1"/>
</dbReference>
<organism evidence="2 3">
    <name type="scientific">Mytilus coruscus</name>
    <name type="common">Sea mussel</name>
    <dbReference type="NCBI Taxonomy" id="42192"/>
    <lineage>
        <taxon>Eukaryota</taxon>
        <taxon>Metazoa</taxon>
        <taxon>Spiralia</taxon>
        <taxon>Lophotrochozoa</taxon>
        <taxon>Mollusca</taxon>
        <taxon>Bivalvia</taxon>
        <taxon>Autobranchia</taxon>
        <taxon>Pteriomorphia</taxon>
        <taxon>Mytilida</taxon>
        <taxon>Mytiloidea</taxon>
        <taxon>Mytilidae</taxon>
        <taxon>Mytilinae</taxon>
        <taxon>Mytilus</taxon>
    </lineage>
</organism>
<dbReference type="Gene3D" id="3.60.10.10">
    <property type="entry name" value="Endonuclease/exonuclease/phosphatase"/>
    <property type="match status" value="1"/>
</dbReference>
<feature type="domain" description="Endonuclease/exonuclease/phosphatase" evidence="1">
    <location>
        <begin position="136"/>
        <end position="239"/>
    </location>
</feature>
<accession>A0A6J8AXK9</accession>
<dbReference type="PANTHER" id="PTHR47642:SF5">
    <property type="entry name" value="ATP-DEPENDENT DNA HELICASE"/>
    <property type="match status" value="1"/>
</dbReference>
<keyword evidence="3" id="KW-1185">Reference proteome</keyword>
<dbReference type="AlphaFoldDB" id="A0A6J8AXK9"/>
<evidence type="ECO:0000313" key="2">
    <source>
        <dbReference type="EMBL" id="CAC5373552.1"/>
    </source>
</evidence>
<evidence type="ECO:0000259" key="1">
    <source>
        <dbReference type="Pfam" id="PF14529"/>
    </source>
</evidence>
<proteinExistence type="predicted"/>
<dbReference type="Proteomes" id="UP000507470">
    <property type="component" value="Unassembled WGS sequence"/>
</dbReference>
<evidence type="ECO:0000313" key="3">
    <source>
        <dbReference type="Proteomes" id="UP000507470"/>
    </source>
</evidence>
<dbReference type="InterPro" id="IPR051055">
    <property type="entry name" value="PIF1_helicase"/>
</dbReference>
<name>A0A6J8AXK9_MYTCO</name>
<sequence>MQFPLQPAAAKTIHRSQGDILNILVVDLTSHCKIDHIHYVALSRVTTIQGLQILHLQENKISINSAVKKEMERLRKNPPATSLFFLNEIPNKCKILFLNANSLHKHIEDVRSDYSLTSADLMCFCETRFLLINDLFVCFLYRPPKTPIKSLLTNLKNLEIKYFTGKEVIIMGDFNVNWSQQNIEKQQLQQYFDSISFRQLITTPTTDDNTCIDLIFTNLHTKSFQSGTLEVFFSPHKPVWIAI</sequence>